<dbReference type="RefSeq" id="WP_109606691.1">
    <property type="nucleotide sequence ID" value="NZ_JAMHJO010000006.1"/>
</dbReference>
<accession>A0AA45C4E1</accession>
<organism evidence="2 3">
    <name type="scientific">Oceanotoga teriensis</name>
    <dbReference type="NCBI Taxonomy" id="515440"/>
    <lineage>
        <taxon>Bacteria</taxon>
        <taxon>Thermotogati</taxon>
        <taxon>Thermotogota</taxon>
        <taxon>Thermotogae</taxon>
        <taxon>Petrotogales</taxon>
        <taxon>Petrotogaceae</taxon>
        <taxon>Oceanotoga</taxon>
    </lineage>
</organism>
<feature type="transmembrane region" description="Helical" evidence="1">
    <location>
        <begin position="113"/>
        <end position="131"/>
    </location>
</feature>
<evidence type="ECO:0000313" key="3">
    <source>
        <dbReference type="Proteomes" id="UP000245921"/>
    </source>
</evidence>
<reference evidence="2 3" key="1">
    <citation type="submission" date="2018-05" db="EMBL/GenBank/DDBJ databases">
        <title>Genomic Encyclopedia of Type Strains, Phase IV (KMG-IV): sequencing the most valuable type-strain genomes for metagenomic binning, comparative biology and taxonomic classification.</title>
        <authorList>
            <person name="Goeker M."/>
        </authorList>
    </citation>
    <scope>NUCLEOTIDE SEQUENCE [LARGE SCALE GENOMIC DNA]</scope>
    <source>
        <strain evidence="2 3">DSM 24906</strain>
    </source>
</reference>
<comment type="caution">
    <text evidence="2">The sequence shown here is derived from an EMBL/GenBank/DDBJ whole genome shotgun (WGS) entry which is preliminary data.</text>
</comment>
<sequence>MIYIIFIILALITSSWDRWLGDYIFYSFPIMMVYIQFSDLKDEIKYIVPFVYTLFYFQFRYDVGFVAIIFYILYVFLNWIFKNKELSFITVIIYSGIFTAFLGYLSYSIIPSIITMILIIMLYFLNLRLIINGK</sequence>
<evidence type="ECO:0000313" key="2">
    <source>
        <dbReference type="EMBL" id="PWJ85115.1"/>
    </source>
</evidence>
<keyword evidence="1" id="KW-0812">Transmembrane</keyword>
<evidence type="ECO:0000256" key="1">
    <source>
        <dbReference type="SAM" id="Phobius"/>
    </source>
</evidence>
<keyword evidence="3" id="KW-1185">Reference proteome</keyword>
<keyword evidence="1" id="KW-0472">Membrane</keyword>
<dbReference type="AlphaFoldDB" id="A0AA45C4E1"/>
<keyword evidence="1" id="KW-1133">Transmembrane helix</keyword>
<dbReference type="Proteomes" id="UP000245921">
    <property type="component" value="Unassembled WGS sequence"/>
</dbReference>
<protein>
    <submittedName>
        <fullName evidence="2">Uncharacterized protein</fullName>
    </submittedName>
</protein>
<dbReference type="EMBL" id="QGGI01000036">
    <property type="protein sequence ID" value="PWJ85115.1"/>
    <property type="molecule type" value="Genomic_DNA"/>
</dbReference>
<proteinExistence type="predicted"/>
<gene>
    <name evidence="2" type="ORF">C7380_1364</name>
</gene>
<feature type="transmembrane region" description="Helical" evidence="1">
    <location>
        <begin position="63"/>
        <end position="81"/>
    </location>
</feature>
<feature type="transmembrane region" description="Helical" evidence="1">
    <location>
        <begin position="88"/>
        <end position="107"/>
    </location>
</feature>
<name>A0AA45C4E1_9BACT</name>